<feature type="compositionally biased region" description="Basic and acidic residues" evidence="2">
    <location>
        <begin position="929"/>
        <end position="962"/>
    </location>
</feature>
<keyword evidence="1" id="KW-0175">Coiled coil</keyword>
<sequence>MLPLQQVEPAKGLKEPVKRMAALIKGSVLDCTAADFPADPEEACKRLHVFLSVWFPATNNKKEDERKAFSEACNRLKLAEVRQIVNSLHSYKTWLLRKQRNLKTGEKTDAVIRSLFAALQKEMPKTPGISKGSSSSQELPAACQPAKRLNRKQSLVEKVEESPKAKPGKALRFAFSSPGDLSSPGALSSVVSISSGELVAPGSMSENEGDEPEKAAKKPASKGGSKRPASKKEEKLKKPAKAAASKPAKASSTEPAEAESQAAKPDDAESQQAEPGEAEKQEEMADKEYCLVNFEIPQGEKQTQAGGRSLQKAGSLGMALFTFMVVMVGPAKAMGAFPWWNVRFFDGIYSLIDHNSGWQEQLETWEVMSLEEAMHADPEMGIYIHGHSHLGSGSTEHPPIWNSQARQWLISLQPPGPNDYLALSLDLPLLYMRVEEKQREEERRNEERRWQACKGSRSQEWQEWQPHSWWDWEDASGCGGSTPSSSSTGYSGPATWEPEEGRSPWHPKWSNERYFTRGWGSACKRHQRRGCEQRGEPVPDHLMAKKTELAKGFKKEMMELVKKAKKAAEASSDSEMPEKGKKEEPAKAASTPGVESSSEWSYDPKPKRRSDSPMPGKHGPRWKGTPPNLAKVPVGDKKELEVEKMLKAKIKEEEEEDDDEEDSEVMAMEVMEVLEVVEVVGLEKVAGLQTIAMKRPASVKREKLTPPKRKRRQAGEEEPEEAAEEPGKAGEEEPGETAEEIGKADEEEESGEAAGEPGKADGEQGAAPASGSQDKPEKAFKPEKAHKPAKAKSSKVLAAPSKAAWNDMSYALKKLEKAGKHELPQAWKEAQGGGQQGKRHFYYNVFLLDPTQSKKAVHKESLERLTVKETKTRGWFTASQIGKMEGADPTQKDFDLLCQSACEGLKERPHEVKAWAKMGVKQYYYEKTGPQEEEKANESLTKAEQRVEMEDQHDFDKAEKALMADQSSHQVVLGKKSLKKAAESDAEEEDVEPEKAYKKAYQSLSKAVKTFSSSVDKLLVLKETLANKDAAEHGKQLTASLEELQSLQKQNEDLKGKWVSKLAALPSSLSPSAARDGKKNNELGKLKEEVDQHQKTLSKALSPHKLWAKNAGLI</sequence>
<feature type="region of interest" description="Disordered" evidence="2">
    <location>
        <begin position="928"/>
        <end position="997"/>
    </location>
</feature>
<feature type="region of interest" description="Disordered" evidence="2">
    <location>
        <begin position="1068"/>
        <end position="1101"/>
    </location>
</feature>
<feature type="compositionally biased region" description="Low complexity" evidence="2">
    <location>
        <begin position="481"/>
        <end position="493"/>
    </location>
</feature>
<feature type="region of interest" description="Disordered" evidence="2">
    <location>
        <begin position="475"/>
        <end position="504"/>
    </location>
</feature>
<dbReference type="EMBL" id="CAMXCT020006790">
    <property type="protein sequence ID" value="CAL1173488.1"/>
    <property type="molecule type" value="Genomic_DNA"/>
</dbReference>
<evidence type="ECO:0000256" key="1">
    <source>
        <dbReference type="SAM" id="Coils"/>
    </source>
</evidence>
<feature type="compositionally biased region" description="Acidic residues" evidence="2">
    <location>
        <begin position="653"/>
        <end position="664"/>
    </location>
</feature>
<feature type="region of interest" description="Disordered" evidence="2">
    <location>
        <begin position="199"/>
        <end position="283"/>
    </location>
</feature>
<feature type="compositionally biased region" description="Low complexity" evidence="2">
    <location>
        <begin position="241"/>
        <end position="255"/>
    </location>
</feature>
<feature type="region of interest" description="Disordered" evidence="2">
    <location>
        <begin position="123"/>
        <end position="171"/>
    </location>
</feature>
<comment type="caution">
    <text evidence="3">The sequence shown here is derived from an EMBL/GenBank/DDBJ whole genome shotgun (WGS) entry which is preliminary data.</text>
</comment>
<evidence type="ECO:0000313" key="3">
    <source>
        <dbReference type="EMBL" id="CAI4020113.1"/>
    </source>
</evidence>
<feature type="compositionally biased region" description="Basic and acidic residues" evidence="2">
    <location>
        <begin position="774"/>
        <end position="786"/>
    </location>
</feature>
<feature type="coiled-coil region" evidence="1">
    <location>
        <begin position="1030"/>
        <end position="1057"/>
    </location>
</feature>
<evidence type="ECO:0000256" key="2">
    <source>
        <dbReference type="SAM" id="MobiDB-lite"/>
    </source>
</evidence>
<feature type="compositionally biased region" description="Basic residues" evidence="2">
    <location>
        <begin position="217"/>
        <end position="229"/>
    </location>
</feature>
<dbReference type="AlphaFoldDB" id="A0A9P1GSN7"/>
<name>A0A9P1GSN7_9DINO</name>
<protein>
    <submittedName>
        <fullName evidence="3">Uncharacterized protein</fullName>
    </submittedName>
</protein>
<proteinExistence type="predicted"/>
<reference evidence="3" key="1">
    <citation type="submission" date="2022-10" db="EMBL/GenBank/DDBJ databases">
        <authorList>
            <person name="Chen Y."/>
            <person name="Dougan E. K."/>
            <person name="Chan C."/>
            <person name="Rhodes N."/>
            <person name="Thang M."/>
        </authorList>
    </citation>
    <scope>NUCLEOTIDE SEQUENCE</scope>
</reference>
<dbReference type="Proteomes" id="UP001152797">
    <property type="component" value="Unassembled WGS sequence"/>
</dbReference>
<feature type="compositionally biased region" description="Basic and acidic residues" evidence="2">
    <location>
        <begin position="576"/>
        <end position="586"/>
    </location>
</feature>
<feature type="compositionally biased region" description="Basic and acidic residues" evidence="2">
    <location>
        <begin position="154"/>
        <end position="164"/>
    </location>
</feature>
<evidence type="ECO:0000313" key="4">
    <source>
        <dbReference type="EMBL" id="CAL1173488.1"/>
    </source>
</evidence>
<feature type="region of interest" description="Disordered" evidence="2">
    <location>
        <begin position="648"/>
        <end position="667"/>
    </location>
</feature>
<organism evidence="3">
    <name type="scientific">Cladocopium goreaui</name>
    <dbReference type="NCBI Taxonomy" id="2562237"/>
    <lineage>
        <taxon>Eukaryota</taxon>
        <taxon>Sar</taxon>
        <taxon>Alveolata</taxon>
        <taxon>Dinophyceae</taxon>
        <taxon>Suessiales</taxon>
        <taxon>Symbiodiniaceae</taxon>
        <taxon>Cladocopium</taxon>
    </lineage>
</organism>
<feature type="compositionally biased region" description="Basic and acidic residues" evidence="2">
    <location>
        <begin position="602"/>
        <end position="611"/>
    </location>
</feature>
<gene>
    <name evidence="3" type="ORF">C1SCF055_LOCUS44556</name>
</gene>
<accession>A0A9P1GSN7</accession>
<evidence type="ECO:0000313" key="5">
    <source>
        <dbReference type="Proteomes" id="UP001152797"/>
    </source>
</evidence>
<feature type="region of interest" description="Disordered" evidence="2">
    <location>
        <begin position="564"/>
        <end position="637"/>
    </location>
</feature>
<dbReference type="EMBL" id="CAMXCT030006790">
    <property type="protein sequence ID" value="CAL4807425.1"/>
    <property type="molecule type" value="Genomic_DNA"/>
</dbReference>
<feature type="region of interest" description="Disordered" evidence="2">
    <location>
        <begin position="685"/>
        <end position="802"/>
    </location>
</feature>
<feature type="compositionally biased region" description="Acidic residues" evidence="2">
    <location>
        <begin position="732"/>
        <end position="751"/>
    </location>
</feature>
<keyword evidence="5" id="KW-1185">Reference proteome</keyword>
<dbReference type="EMBL" id="CAMXCT010006790">
    <property type="protein sequence ID" value="CAI4020113.1"/>
    <property type="molecule type" value="Genomic_DNA"/>
</dbReference>
<reference evidence="4" key="2">
    <citation type="submission" date="2024-04" db="EMBL/GenBank/DDBJ databases">
        <authorList>
            <person name="Chen Y."/>
            <person name="Shah S."/>
            <person name="Dougan E. K."/>
            <person name="Thang M."/>
            <person name="Chan C."/>
        </authorList>
    </citation>
    <scope>NUCLEOTIDE SEQUENCE [LARGE SCALE GENOMIC DNA]</scope>
</reference>
<feature type="compositionally biased region" description="Basic and acidic residues" evidence="2">
    <location>
        <begin position="1075"/>
        <end position="1094"/>
    </location>
</feature>